<dbReference type="InterPro" id="IPR017871">
    <property type="entry name" value="ABC_transporter-like_CS"/>
</dbReference>
<organism evidence="5 6">
    <name type="scientific">Ruegeria atlantica</name>
    <dbReference type="NCBI Taxonomy" id="81569"/>
    <lineage>
        <taxon>Bacteria</taxon>
        <taxon>Pseudomonadati</taxon>
        <taxon>Pseudomonadota</taxon>
        <taxon>Alphaproteobacteria</taxon>
        <taxon>Rhodobacterales</taxon>
        <taxon>Roseobacteraceae</taxon>
        <taxon>Ruegeria</taxon>
    </lineage>
</organism>
<dbReference type="EMBL" id="CYPS01000055">
    <property type="protein sequence ID" value="CUH44639.1"/>
    <property type="molecule type" value="Genomic_DNA"/>
</dbReference>
<dbReference type="PROSITE" id="PS50893">
    <property type="entry name" value="ABC_TRANSPORTER_2"/>
    <property type="match status" value="1"/>
</dbReference>
<gene>
    <name evidence="5" type="ORF">RUM4293_03545</name>
</gene>
<dbReference type="SUPFAM" id="SSF52540">
    <property type="entry name" value="P-loop containing nucleoside triphosphate hydrolases"/>
    <property type="match status" value="1"/>
</dbReference>
<accession>A0A0P1ESL1</accession>
<dbReference type="SMART" id="SM00382">
    <property type="entry name" value="AAA"/>
    <property type="match status" value="1"/>
</dbReference>
<dbReference type="Pfam" id="PF00005">
    <property type="entry name" value="ABC_tran"/>
    <property type="match status" value="1"/>
</dbReference>
<protein>
    <submittedName>
        <fullName evidence="5">Putative ABC transporter ATP-binding protein</fullName>
    </submittedName>
</protein>
<keyword evidence="3 5" id="KW-0067">ATP-binding</keyword>
<dbReference type="PANTHER" id="PTHR43023">
    <property type="entry name" value="PROTEIN TRIGALACTOSYLDIACYLGLYCEROL 3, CHLOROPLASTIC"/>
    <property type="match status" value="1"/>
</dbReference>
<dbReference type="PANTHER" id="PTHR43023:SF3">
    <property type="entry name" value="PROTEIN TRIGALACTOSYLDIACYLGLYCEROL 3, CHLOROPLASTIC"/>
    <property type="match status" value="1"/>
</dbReference>
<dbReference type="RefSeq" id="WP_058274610.1">
    <property type="nucleotide sequence ID" value="NZ_CYPS01000055.1"/>
</dbReference>
<dbReference type="InterPro" id="IPR027417">
    <property type="entry name" value="P-loop_NTPase"/>
</dbReference>
<dbReference type="AlphaFoldDB" id="A0A0P1ESL1"/>
<evidence type="ECO:0000256" key="2">
    <source>
        <dbReference type="ARBA" id="ARBA00022741"/>
    </source>
</evidence>
<evidence type="ECO:0000259" key="4">
    <source>
        <dbReference type="PROSITE" id="PS50893"/>
    </source>
</evidence>
<evidence type="ECO:0000313" key="6">
    <source>
        <dbReference type="Proteomes" id="UP000050786"/>
    </source>
</evidence>
<keyword evidence="1" id="KW-0813">Transport</keyword>
<dbReference type="GO" id="GO:0016887">
    <property type="term" value="F:ATP hydrolysis activity"/>
    <property type="evidence" value="ECO:0007669"/>
    <property type="project" value="InterPro"/>
</dbReference>
<feature type="domain" description="ABC transporter" evidence="4">
    <location>
        <begin position="20"/>
        <end position="257"/>
    </location>
</feature>
<dbReference type="InterPro" id="IPR003439">
    <property type="entry name" value="ABC_transporter-like_ATP-bd"/>
</dbReference>
<sequence>MDGTTLEQTSKSDAQREAVIRVRNLTNQFGPQVVHQNLNLDVWRGEVLGIVGGSGTGKSVLLRTIVGLNRPAAGSIEVLGVDVLNGPEQERRRIERRWGVAFQDGALFSSLTVLQNVMAPLREHTGLSESLMCALGNLKISLVGLPQLSCGKLPSELSGGMRKRAALARALALDPEIVFLDEPTAGLDPIGAAAYDELIGELQHALGLTVFMVTHDLDSLYAICDRVAVLAEKQVLVEGPIEEMTKVDHPWVQEYFTGPRARAAQEKGQDR</sequence>
<evidence type="ECO:0000256" key="3">
    <source>
        <dbReference type="ARBA" id="ARBA00022840"/>
    </source>
</evidence>
<name>A0A0P1ESL1_9RHOB</name>
<reference evidence="6" key="1">
    <citation type="submission" date="2015-09" db="EMBL/GenBank/DDBJ databases">
        <authorList>
            <person name="Rodrigo-Torres L."/>
            <person name="Arahal D.R."/>
        </authorList>
    </citation>
    <scope>NUCLEOTIDE SEQUENCE [LARGE SCALE GENOMIC DNA]</scope>
    <source>
        <strain evidence="6">CECT 4293</strain>
    </source>
</reference>
<keyword evidence="2" id="KW-0547">Nucleotide-binding</keyword>
<dbReference type="GO" id="GO:0005524">
    <property type="term" value="F:ATP binding"/>
    <property type="evidence" value="ECO:0007669"/>
    <property type="project" value="UniProtKB-KW"/>
</dbReference>
<dbReference type="Proteomes" id="UP000050786">
    <property type="component" value="Unassembled WGS sequence"/>
</dbReference>
<dbReference type="PROSITE" id="PS00211">
    <property type="entry name" value="ABC_TRANSPORTER_1"/>
    <property type="match status" value="1"/>
</dbReference>
<evidence type="ECO:0000256" key="1">
    <source>
        <dbReference type="ARBA" id="ARBA00022448"/>
    </source>
</evidence>
<keyword evidence="6" id="KW-1185">Reference proteome</keyword>
<dbReference type="InterPro" id="IPR003593">
    <property type="entry name" value="AAA+_ATPase"/>
</dbReference>
<evidence type="ECO:0000313" key="5">
    <source>
        <dbReference type="EMBL" id="CUH44639.1"/>
    </source>
</evidence>
<dbReference type="Gene3D" id="3.40.50.300">
    <property type="entry name" value="P-loop containing nucleotide triphosphate hydrolases"/>
    <property type="match status" value="1"/>
</dbReference>
<proteinExistence type="predicted"/>